<gene>
    <name evidence="1" type="ORF">LCGC14_1540920</name>
</gene>
<dbReference type="Gene3D" id="3.90.1150.10">
    <property type="entry name" value="Aspartate Aminotransferase, domain 1"/>
    <property type="match status" value="1"/>
</dbReference>
<organism evidence="1">
    <name type="scientific">marine sediment metagenome</name>
    <dbReference type="NCBI Taxonomy" id="412755"/>
    <lineage>
        <taxon>unclassified sequences</taxon>
        <taxon>metagenomes</taxon>
        <taxon>ecological metagenomes</taxon>
    </lineage>
</organism>
<evidence type="ECO:0000313" key="1">
    <source>
        <dbReference type="EMBL" id="KKM60529.1"/>
    </source>
</evidence>
<dbReference type="PANTHER" id="PTHR30244:SF34">
    <property type="entry name" value="DTDP-4-AMINO-4,6-DIDEOXYGALACTOSE TRANSAMINASE"/>
    <property type="match status" value="1"/>
</dbReference>
<dbReference type="GO" id="GO:0008483">
    <property type="term" value="F:transaminase activity"/>
    <property type="evidence" value="ECO:0007669"/>
    <property type="project" value="TreeGrafter"/>
</dbReference>
<dbReference type="Gene3D" id="3.40.640.10">
    <property type="entry name" value="Type I PLP-dependent aspartate aminotransferase-like (Major domain)"/>
    <property type="match status" value="1"/>
</dbReference>
<protein>
    <recommendedName>
        <fullName evidence="2">DegT/DnrJ/EryC1/StrS aminotransferase</fullName>
    </recommendedName>
</protein>
<dbReference type="GO" id="GO:0030170">
    <property type="term" value="F:pyridoxal phosphate binding"/>
    <property type="evidence" value="ECO:0007669"/>
    <property type="project" value="TreeGrafter"/>
</dbReference>
<dbReference type="InterPro" id="IPR000653">
    <property type="entry name" value="DegT/StrS_aminotransferase"/>
</dbReference>
<dbReference type="SUPFAM" id="SSF53383">
    <property type="entry name" value="PLP-dependent transferases"/>
    <property type="match status" value="1"/>
</dbReference>
<evidence type="ECO:0008006" key="2">
    <source>
        <dbReference type="Google" id="ProtNLM"/>
    </source>
</evidence>
<reference evidence="1" key="1">
    <citation type="journal article" date="2015" name="Nature">
        <title>Complex archaea that bridge the gap between prokaryotes and eukaryotes.</title>
        <authorList>
            <person name="Spang A."/>
            <person name="Saw J.H."/>
            <person name="Jorgensen S.L."/>
            <person name="Zaremba-Niedzwiedzka K."/>
            <person name="Martijn J."/>
            <person name="Lind A.E."/>
            <person name="van Eijk R."/>
            <person name="Schleper C."/>
            <person name="Guy L."/>
            <person name="Ettema T.J."/>
        </authorList>
    </citation>
    <scope>NUCLEOTIDE SEQUENCE</scope>
</reference>
<dbReference type="InterPro" id="IPR015422">
    <property type="entry name" value="PyrdxlP-dep_Trfase_small"/>
</dbReference>
<name>A0A0F9IT42_9ZZZZ</name>
<dbReference type="InterPro" id="IPR015424">
    <property type="entry name" value="PyrdxlP-dep_Trfase"/>
</dbReference>
<proteinExistence type="predicted"/>
<sequence>MGINLLEQQLSAYFERDYVTLTRSGSFAIVTALHSAGIELGSDVIIPASCCPIVLFAVQMAGFNVVLADVSLLSLSMEVEHIDAVMNQDVKAIVAVHGYGHYCEIDKIANYAKCHALLLIEDACLAYGGQYQGKPIGSFGDFSVVSFGYDKPIAANYGGALMTNNEQFSAKSQAFLSNNQLAQFAAIEKLKSISSSMTQLDILTKARQKNIAFIEQNVTNLAFKKLPYSDDINYWRYPLFVEQRGMFLHKAKENNIVFTTHYKSLGELQTQGHFVNATKISNQIINLFVQPFTKQEQLTDMVEFINDYR</sequence>
<dbReference type="AlphaFoldDB" id="A0A0F9IT42"/>
<dbReference type="Pfam" id="PF01041">
    <property type="entry name" value="DegT_DnrJ_EryC1"/>
    <property type="match status" value="1"/>
</dbReference>
<dbReference type="GO" id="GO:0000271">
    <property type="term" value="P:polysaccharide biosynthetic process"/>
    <property type="evidence" value="ECO:0007669"/>
    <property type="project" value="TreeGrafter"/>
</dbReference>
<dbReference type="EMBL" id="LAZR01011662">
    <property type="protein sequence ID" value="KKM60529.1"/>
    <property type="molecule type" value="Genomic_DNA"/>
</dbReference>
<comment type="caution">
    <text evidence="1">The sequence shown here is derived from an EMBL/GenBank/DDBJ whole genome shotgun (WGS) entry which is preliminary data.</text>
</comment>
<accession>A0A0F9IT42</accession>
<dbReference type="PANTHER" id="PTHR30244">
    <property type="entry name" value="TRANSAMINASE"/>
    <property type="match status" value="1"/>
</dbReference>
<dbReference type="InterPro" id="IPR015421">
    <property type="entry name" value="PyrdxlP-dep_Trfase_major"/>
</dbReference>